<gene>
    <name evidence="2" type="ORF">TWF102_007758</name>
</gene>
<dbReference type="EMBL" id="WIQW01000046">
    <property type="protein sequence ID" value="KAF3093934.1"/>
    <property type="molecule type" value="Genomic_DNA"/>
</dbReference>
<evidence type="ECO:0008006" key="4">
    <source>
        <dbReference type="Google" id="ProtNLM"/>
    </source>
</evidence>
<dbReference type="Proteomes" id="UP000475325">
    <property type="component" value="Unassembled WGS sequence"/>
</dbReference>
<evidence type="ECO:0000313" key="2">
    <source>
        <dbReference type="EMBL" id="KAF3093934.1"/>
    </source>
</evidence>
<comment type="caution">
    <text evidence="2">The sequence shown here is derived from an EMBL/GenBank/DDBJ whole genome shotgun (WGS) entry which is preliminary data.</text>
</comment>
<proteinExistence type="predicted"/>
<reference evidence="2 3" key="1">
    <citation type="submission" date="2019-06" db="EMBL/GenBank/DDBJ databases">
        <authorList>
            <person name="Palmer J.M."/>
        </authorList>
    </citation>
    <scope>NUCLEOTIDE SEQUENCE [LARGE SCALE GENOMIC DNA]</scope>
    <source>
        <strain evidence="2 3">TWF102</strain>
    </source>
</reference>
<organism evidence="2 3">
    <name type="scientific">Orbilia oligospora</name>
    <name type="common">Nematode-trapping fungus</name>
    <name type="synonym">Arthrobotrys oligospora</name>
    <dbReference type="NCBI Taxonomy" id="2813651"/>
    <lineage>
        <taxon>Eukaryota</taxon>
        <taxon>Fungi</taxon>
        <taxon>Dikarya</taxon>
        <taxon>Ascomycota</taxon>
        <taxon>Pezizomycotina</taxon>
        <taxon>Orbiliomycetes</taxon>
        <taxon>Orbiliales</taxon>
        <taxon>Orbiliaceae</taxon>
        <taxon>Orbilia</taxon>
    </lineage>
</organism>
<keyword evidence="1" id="KW-0732">Signal</keyword>
<evidence type="ECO:0000313" key="3">
    <source>
        <dbReference type="Proteomes" id="UP000475325"/>
    </source>
</evidence>
<dbReference type="AlphaFoldDB" id="A0A7C8NM57"/>
<name>A0A7C8NM57_ORBOL</name>
<protein>
    <recommendedName>
        <fullName evidence="4">Apple domain-containing protein</fullName>
    </recommendedName>
</protein>
<accession>A0A7C8NM57</accession>
<evidence type="ECO:0000256" key="1">
    <source>
        <dbReference type="SAM" id="SignalP"/>
    </source>
</evidence>
<sequence length="349" mass="37573">MARFLFSYTLFASLIATAFATKFCKAQPNPSCPTVGARALQCSSQISKLKLKRTTCTAPSTTVTKTVTIKPSTTKTVSITLSRTIVITNRSIATRTITTTIPTVKEETITTTETFFTHGETTSTSTITETAPVFETCKAAPSGGAKLRKRRICTSSTLSPSCSCHLTVTKRSGKATVAKTIRLPTSTKIITKTVSKTTTTISFTGSTYTQTVTVQSTISTFTTTESVATTSTTSTSTGIAETTQIAPYSPCKDPYLITRVSAARPQGLTWDINPSDSLSDCCRQCYHGKNCAYFARAEDGMCTVWFVTPEAPVFGCATDSCDWGWYREEFEDGEFSYGPGRCGGIGAQR</sequence>
<feature type="chain" id="PRO_5029010406" description="Apple domain-containing protein" evidence="1">
    <location>
        <begin position="21"/>
        <end position="349"/>
    </location>
</feature>
<feature type="signal peptide" evidence="1">
    <location>
        <begin position="1"/>
        <end position="20"/>
    </location>
</feature>